<sequence length="501" mass="54688">MLLTLVFLTAPTFFTLAAAKQAYNQSVKYDSGLLGSSPTQSYVAATEYTPVQLNYEVPLTDETATKLSSGLLFFAPLAADPAQPGPLIIKQDGTVVWDGAVAFPSAPSFHVEPYMGEDHLIIWSGESSGVGYGWGSWHVLNTAYEEVATYTAIGLPDNTPADLHDSHIYSGDLATMTAYVTQEYDLRPYGGPKHGYILNCVVQEINITSNEVMFEWHSLDHVDPSESYTTPLITGWSASSPWDYFHLNAIDKDDSGNYLVSGRHIHTLFYLDASSGDIMWRLGGKNSNFTMGKDADFSWQHDGRWRSASTISLFDNAGTIGQQDRLSSRGMLLSIDTTAMTAELVHEYLPSKKAISRSQGNTQVLENGNVIVGWGAEPVFGEYDSEGNALWEMRFGVSNVQAYRTYRFDWTATPSTPPSLSVTGDGSNRTAYAWWNGATEVATWGLYGSSDSGESVNLANATRTDFETLINFEQLEDYASYTVSALDASGQVLGTSDAVAA</sequence>
<feature type="chain" id="PRO_5021908486" evidence="1">
    <location>
        <begin position="20"/>
        <end position="501"/>
    </location>
</feature>
<dbReference type="InterPro" id="IPR053143">
    <property type="entry name" value="Arylsulfate_ST"/>
</dbReference>
<keyword evidence="1" id="KW-0732">Signal</keyword>
<dbReference type="Proteomes" id="UP000320762">
    <property type="component" value="Unassembled WGS sequence"/>
</dbReference>
<comment type="caution">
    <text evidence="2">The sequence shown here is derived from an EMBL/GenBank/DDBJ whole genome shotgun (WGS) entry which is preliminary data.</text>
</comment>
<evidence type="ECO:0000313" key="3">
    <source>
        <dbReference type="Proteomes" id="UP000320762"/>
    </source>
</evidence>
<dbReference type="PANTHER" id="PTHR35340">
    <property type="entry name" value="PQQ ENZYME REPEAT PROTEIN-RELATED"/>
    <property type="match status" value="1"/>
</dbReference>
<name>A0A550BZ48_9AGAR</name>
<evidence type="ECO:0000256" key="1">
    <source>
        <dbReference type="SAM" id="SignalP"/>
    </source>
</evidence>
<accession>A0A550BZ48</accession>
<dbReference type="PANTHER" id="PTHR35340:SF5">
    <property type="entry name" value="ASST-DOMAIN-CONTAINING PROTEIN"/>
    <property type="match status" value="1"/>
</dbReference>
<dbReference type="Pfam" id="PF14269">
    <property type="entry name" value="Arylsulfotran_2"/>
    <property type="match status" value="1"/>
</dbReference>
<keyword evidence="3" id="KW-1185">Reference proteome</keyword>
<dbReference type="InterPro" id="IPR039535">
    <property type="entry name" value="ASST-like"/>
</dbReference>
<dbReference type="OrthoDB" id="5427350at2759"/>
<dbReference type="EMBL" id="VDMD01000042">
    <property type="protein sequence ID" value="TRM57798.1"/>
    <property type="molecule type" value="Genomic_DNA"/>
</dbReference>
<protein>
    <submittedName>
        <fullName evidence="2">ASST-domain-containing protein</fullName>
    </submittedName>
</protein>
<evidence type="ECO:0000313" key="2">
    <source>
        <dbReference type="EMBL" id="TRM57798.1"/>
    </source>
</evidence>
<proteinExistence type="predicted"/>
<dbReference type="AlphaFoldDB" id="A0A550BZ48"/>
<gene>
    <name evidence="2" type="ORF">BD626DRAFT_411443</name>
</gene>
<organism evidence="2 3">
    <name type="scientific">Schizophyllum amplum</name>
    <dbReference type="NCBI Taxonomy" id="97359"/>
    <lineage>
        <taxon>Eukaryota</taxon>
        <taxon>Fungi</taxon>
        <taxon>Dikarya</taxon>
        <taxon>Basidiomycota</taxon>
        <taxon>Agaricomycotina</taxon>
        <taxon>Agaricomycetes</taxon>
        <taxon>Agaricomycetidae</taxon>
        <taxon>Agaricales</taxon>
        <taxon>Schizophyllaceae</taxon>
        <taxon>Schizophyllum</taxon>
    </lineage>
</organism>
<reference evidence="2 3" key="1">
    <citation type="journal article" date="2019" name="New Phytol.">
        <title>Comparative genomics reveals unique wood-decay strategies and fruiting body development in the Schizophyllaceae.</title>
        <authorList>
            <person name="Almasi E."/>
            <person name="Sahu N."/>
            <person name="Krizsan K."/>
            <person name="Balint B."/>
            <person name="Kovacs G.M."/>
            <person name="Kiss B."/>
            <person name="Cseklye J."/>
            <person name="Drula E."/>
            <person name="Henrissat B."/>
            <person name="Nagy I."/>
            <person name="Chovatia M."/>
            <person name="Adam C."/>
            <person name="LaButti K."/>
            <person name="Lipzen A."/>
            <person name="Riley R."/>
            <person name="Grigoriev I.V."/>
            <person name="Nagy L.G."/>
        </authorList>
    </citation>
    <scope>NUCLEOTIDE SEQUENCE [LARGE SCALE GENOMIC DNA]</scope>
    <source>
        <strain evidence="2 3">NL-1724</strain>
    </source>
</reference>
<feature type="signal peptide" evidence="1">
    <location>
        <begin position="1"/>
        <end position="19"/>
    </location>
</feature>